<dbReference type="EMBL" id="LT629799">
    <property type="protein sequence ID" value="SDU88300.1"/>
    <property type="molecule type" value="Genomic_DNA"/>
</dbReference>
<accession>A0A1H2M4X1</accession>
<dbReference type="InterPro" id="IPR006059">
    <property type="entry name" value="SBP"/>
</dbReference>
<dbReference type="GO" id="GO:0055052">
    <property type="term" value="C:ATP-binding cassette (ABC) transporter complex, substrate-binding subunit-containing"/>
    <property type="evidence" value="ECO:0007669"/>
    <property type="project" value="TreeGrafter"/>
</dbReference>
<dbReference type="AlphaFoldDB" id="A0A1H2M4X1"/>
<feature type="signal peptide" evidence="4">
    <location>
        <begin position="1"/>
        <end position="34"/>
    </location>
</feature>
<dbReference type="InterPro" id="IPR006311">
    <property type="entry name" value="TAT_signal"/>
</dbReference>
<dbReference type="CDD" id="cd14748">
    <property type="entry name" value="PBP2_UgpB"/>
    <property type="match status" value="1"/>
</dbReference>
<keyword evidence="3 4" id="KW-0732">Signal</keyword>
<keyword evidence="2" id="KW-0813">Transport</keyword>
<dbReference type="RefSeq" id="WP_091073828.1">
    <property type="nucleotide sequence ID" value="NZ_LT629799.1"/>
</dbReference>
<dbReference type="Proteomes" id="UP000198825">
    <property type="component" value="Chromosome I"/>
</dbReference>
<evidence type="ECO:0000256" key="1">
    <source>
        <dbReference type="ARBA" id="ARBA00008520"/>
    </source>
</evidence>
<dbReference type="GO" id="GO:0042956">
    <property type="term" value="P:maltodextrin transmembrane transport"/>
    <property type="evidence" value="ECO:0007669"/>
    <property type="project" value="TreeGrafter"/>
</dbReference>
<comment type="similarity">
    <text evidence="1">Belongs to the bacterial solute-binding protein 1 family.</text>
</comment>
<dbReference type="STRING" id="546874.SAMN04488544_1412"/>
<proteinExistence type="inferred from homology"/>
<dbReference type="SUPFAM" id="SSF53850">
    <property type="entry name" value="Periplasmic binding protein-like II"/>
    <property type="match status" value="1"/>
</dbReference>
<sequence length="453" mass="48319">MTTTTTTSPGLAAVAAGFSRRRFLVLGGAGLALAACGGGNSAPGTPGAPDTGSGGASYGGPAVTIAFWNGFTGGDGDVIKKIVSEFNAQATNVKVEMNIYQWADFFTKLPAAVSTGKGPDVACMHIDDIPTNAARNIITPIDQVAAALNLQESDFSSAVWQGGTYKGQRFGIPLDIHPLALYWNKDVLDKAGLDAEKPPMTRSDYESVLAELKGKGTQGFWVSPFQFTGAFTYMSLLWQFGGDAFDAGVTKATFDSPEAVEALTWLTSMVDQGYSPKNVGQDADYIAFKNSKNAFNWNGIWQINDLKAQDKISWGVGPVPQIGSQQGVWGNSHQFVQLRQTRPDQNKVDATRYFINWVSQKSAEWATSGKIPAKLSVAESPEFKALKEEYSLAPEAQYVHFPPATAGIGDALTELYTAVNNAVLGKASPQQALSDGAKKATSILQDNLKKYGA</sequence>
<feature type="chain" id="PRO_5009279984" evidence="4">
    <location>
        <begin position="35"/>
        <end position="453"/>
    </location>
</feature>
<dbReference type="GO" id="GO:0015768">
    <property type="term" value="P:maltose transport"/>
    <property type="evidence" value="ECO:0007669"/>
    <property type="project" value="TreeGrafter"/>
</dbReference>
<evidence type="ECO:0000256" key="3">
    <source>
        <dbReference type="ARBA" id="ARBA00022729"/>
    </source>
</evidence>
<dbReference type="PANTHER" id="PTHR30061">
    <property type="entry name" value="MALTOSE-BINDING PERIPLASMIC PROTEIN"/>
    <property type="match status" value="1"/>
</dbReference>
<dbReference type="PANTHER" id="PTHR30061:SF50">
    <property type="entry name" value="MALTOSE_MALTODEXTRIN-BINDING PERIPLASMIC PROTEIN"/>
    <property type="match status" value="1"/>
</dbReference>
<evidence type="ECO:0000313" key="5">
    <source>
        <dbReference type="EMBL" id="SDU88300.1"/>
    </source>
</evidence>
<evidence type="ECO:0000313" key="6">
    <source>
        <dbReference type="Proteomes" id="UP000198825"/>
    </source>
</evidence>
<evidence type="ECO:0000256" key="2">
    <source>
        <dbReference type="ARBA" id="ARBA00022448"/>
    </source>
</evidence>
<dbReference type="Gene3D" id="3.40.190.10">
    <property type="entry name" value="Periplasmic binding protein-like II"/>
    <property type="match status" value="1"/>
</dbReference>
<keyword evidence="6" id="KW-1185">Reference proteome</keyword>
<protein>
    <submittedName>
        <fullName evidence="5">Multiple sugar transport system substrate-binding protein</fullName>
    </submittedName>
</protein>
<gene>
    <name evidence="5" type="ORF">SAMN04488544_1412</name>
</gene>
<reference evidence="6" key="1">
    <citation type="submission" date="2016-10" db="EMBL/GenBank/DDBJ databases">
        <authorList>
            <person name="Varghese N."/>
            <person name="Submissions S."/>
        </authorList>
    </citation>
    <scope>NUCLEOTIDE SEQUENCE [LARGE SCALE GENOMIC DNA]</scope>
    <source>
        <strain evidence="6">DSM 21743</strain>
    </source>
</reference>
<name>A0A1H2M4X1_9ACTN</name>
<dbReference type="GO" id="GO:1901982">
    <property type="term" value="F:maltose binding"/>
    <property type="evidence" value="ECO:0007669"/>
    <property type="project" value="TreeGrafter"/>
</dbReference>
<dbReference type="Pfam" id="PF13416">
    <property type="entry name" value="SBP_bac_8"/>
    <property type="match status" value="1"/>
</dbReference>
<evidence type="ECO:0000256" key="4">
    <source>
        <dbReference type="SAM" id="SignalP"/>
    </source>
</evidence>
<organism evidence="5 6">
    <name type="scientific">Microlunatus sagamiharensis</name>
    <dbReference type="NCBI Taxonomy" id="546874"/>
    <lineage>
        <taxon>Bacteria</taxon>
        <taxon>Bacillati</taxon>
        <taxon>Actinomycetota</taxon>
        <taxon>Actinomycetes</taxon>
        <taxon>Propionibacteriales</taxon>
        <taxon>Propionibacteriaceae</taxon>
        <taxon>Microlunatus</taxon>
    </lineage>
</organism>
<dbReference type="PROSITE" id="PS51318">
    <property type="entry name" value="TAT"/>
    <property type="match status" value="1"/>
</dbReference>
<dbReference type="OrthoDB" id="7937990at2"/>
<keyword evidence="5" id="KW-0762">Sugar transport</keyword>